<evidence type="ECO:0000313" key="1">
    <source>
        <dbReference type="EMBL" id="ASY24338.1"/>
    </source>
</evidence>
<dbReference type="OrthoDB" id="1434620at2"/>
<name>A0A249L5G1_9ACTN</name>
<dbReference type="Proteomes" id="UP000217210">
    <property type="component" value="Chromosome"/>
</dbReference>
<dbReference type="EMBL" id="CP016779">
    <property type="protein sequence ID" value="ASY24338.1"/>
    <property type="molecule type" value="Genomic_DNA"/>
</dbReference>
<dbReference type="RefSeq" id="WP_095688597.1">
    <property type="nucleotide sequence ID" value="NZ_CP016779.1"/>
</dbReference>
<protein>
    <submittedName>
        <fullName evidence="1">Uncharacterized protein</fullName>
    </submittedName>
</protein>
<dbReference type="KEGG" id="nab:B1sIIB91_05555"/>
<keyword evidence="2" id="KW-1185">Reference proteome</keyword>
<evidence type="ECO:0000313" key="2">
    <source>
        <dbReference type="Proteomes" id="UP000217210"/>
    </source>
</evidence>
<proteinExistence type="predicted"/>
<gene>
    <name evidence="1" type="ORF">B1sIIB91_05555</name>
</gene>
<sequence>MISENFASRIKQSYMEALNDFETYGDSMWRELDERKLPVHQVLTTQNPKFIADYLSNPASHELFSVLMRLTVRVIM</sequence>
<accession>A0A249L5G1</accession>
<reference evidence="1 2" key="1">
    <citation type="submission" date="2016-07" db="EMBL/GenBank/DDBJ databases">
        <title>High microdiversification within the ubiquitous acI lineage of Actinobacteria.</title>
        <authorList>
            <person name="Neuenschwander S.M."/>
            <person name="Salcher M."/>
            <person name="Ghai R."/>
            <person name="Pernthaler J."/>
        </authorList>
    </citation>
    <scope>NUCLEOTIDE SEQUENCE [LARGE SCALE GENOMIC DNA]</scope>
    <source>
        <strain evidence="1">MMS-IIB-91</strain>
    </source>
</reference>
<dbReference type="AlphaFoldDB" id="A0A249L5G1"/>
<organism evidence="1 2">
    <name type="scientific">Candidatus Nanopelagicus abundans</name>
    <dbReference type="NCBI Taxonomy" id="1884916"/>
    <lineage>
        <taxon>Bacteria</taxon>
        <taxon>Bacillati</taxon>
        <taxon>Actinomycetota</taxon>
        <taxon>Actinomycetes</taxon>
        <taxon>Candidatus Nanopelagicales</taxon>
        <taxon>Candidatus Nanopelagicaceae</taxon>
        <taxon>Candidatus Nanopelagicus</taxon>
    </lineage>
</organism>